<keyword evidence="5" id="KW-0813">Transport</keyword>
<protein>
    <submittedName>
        <fullName evidence="15">Monocarboxylate transporter 7</fullName>
    </submittedName>
</protein>
<feature type="compositionally biased region" description="Acidic residues" evidence="12">
    <location>
        <begin position="913"/>
        <end position="923"/>
    </location>
</feature>
<keyword evidence="16" id="KW-1185">Reference proteome</keyword>
<keyword evidence="13" id="KW-0812">Transmembrane</keyword>
<feature type="transmembrane region" description="Helical" evidence="13">
    <location>
        <begin position="599"/>
        <end position="620"/>
    </location>
</feature>
<dbReference type="CDD" id="cd17422">
    <property type="entry name" value="MFS_MCT7"/>
    <property type="match status" value="1"/>
</dbReference>
<evidence type="ECO:0000256" key="11">
    <source>
        <dbReference type="ARBA" id="ARBA00029433"/>
    </source>
</evidence>
<feature type="transmembrane region" description="Helical" evidence="13">
    <location>
        <begin position="862"/>
        <end position="881"/>
    </location>
</feature>
<feature type="transmembrane region" description="Helical" evidence="13">
    <location>
        <begin position="806"/>
        <end position="824"/>
    </location>
</feature>
<proteinExistence type="inferred from homology"/>
<comment type="subcellular location">
    <subcellularLocation>
        <location evidence="3">Cytoplasm</location>
    </subcellularLocation>
    <subcellularLocation>
        <location evidence="11">Endomembrane system</location>
        <topology evidence="11">Peripheral membrane protein</topology>
        <orientation evidence="11">Cytoplasmic side</orientation>
    </subcellularLocation>
    <subcellularLocation>
        <location evidence="2">Endosome</location>
    </subcellularLocation>
    <subcellularLocation>
        <location evidence="1">Membrane</location>
        <topology evidence="1">Multi-pass membrane protein</topology>
    </subcellularLocation>
</comment>
<keyword evidence="9" id="KW-0446">Lipid-binding</keyword>
<evidence type="ECO:0000259" key="14">
    <source>
        <dbReference type="PROSITE" id="PS50195"/>
    </source>
</evidence>
<evidence type="ECO:0000256" key="10">
    <source>
        <dbReference type="ARBA" id="ARBA00023136"/>
    </source>
</evidence>
<feature type="transmembrane region" description="Helical" evidence="13">
    <location>
        <begin position="836"/>
        <end position="856"/>
    </location>
</feature>
<keyword evidence="10 13" id="KW-0472">Membrane</keyword>
<feature type="transmembrane region" description="Helical" evidence="13">
    <location>
        <begin position="753"/>
        <end position="771"/>
    </location>
</feature>
<feature type="transmembrane region" description="Helical" evidence="13">
    <location>
        <begin position="718"/>
        <end position="738"/>
    </location>
</feature>
<dbReference type="SUPFAM" id="SSF103473">
    <property type="entry name" value="MFS general substrate transporter"/>
    <property type="match status" value="1"/>
</dbReference>
<evidence type="ECO:0000256" key="8">
    <source>
        <dbReference type="ARBA" id="ARBA00022927"/>
    </source>
</evidence>
<dbReference type="InterPro" id="IPR011701">
    <property type="entry name" value="MFS"/>
</dbReference>
<dbReference type="Gene3D" id="1.20.1250.20">
    <property type="entry name" value="MFS general substrate transporter like domains"/>
    <property type="match status" value="1"/>
</dbReference>
<evidence type="ECO:0000256" key="1">
    <source>
        <dbReference type="ARBA" id="ARBA00004141"/>
    </source>
</evidence>
<feature type="compositionally biased region" description="Polar residues" evidence="12">
    <location>
        <begin position="895"/>
        <end position="904"/>
    </location>
</feature>
<feature type="domain" description="PX" evidence="14">
    <location>
        <begin position="1"/>
        <end position="161"/>
    </location>
</feature>
<evidence type="ECO:0000256" key="6">
    <source>
        <dbReference type="ARBA" id="ARBA00022490"/>
    </source>
</evidence>
<dbReference type="Gene3D" id="3.30.1520.10">
    <property type="entry name" value="Phox-like domain"/>
    <property type="match status" value="2"/>
</dbReference>
<feature type="region of interest" description="Disordered" evidence="12">
    <location>
        <begin position="895"/>
        <end position="923"/>
    </location>
</feature>
<dbReference type="PANTHER" id="PTHR46209:SF1">
    <property type="entry name" value="SORTING NEXIN-11"/>
    <property type="match status" value="1"/>
</dbReference>
<keyword evidence="8" id="KW-0653">Protein transport</keyword>
<feature type="compositionally biased region" description="Basic and acidic residues" evidence="12">
    <location>
        <begin position="328"/>
        <end position="341"/>
    </location>
</feature>
<feature type="transmembrane region" description="Helical" evidence="13">
    <location>
        <begin position="520"/>
        <end position="540"/>
    </location>
</feature>
<feature type="region of interest" description="Disordered" evidence="12">
    <location>
        <begin position="193"/>
        <end position="244"/>
    </location>
</feature>
<dbReference type="PROSITE" id="PS50195">
    <property type="entry name" value="PX"/>
    <property type="match status" value="1"/>
</dbReference>
<reference evidence="15 16" key="1">
    <citation type="submission" date="2022-01" db="EMBL/GenBank/DDBJ databases">
        <title>A high-quality chromosome-level genome assembly of rohu carp, Labeo rohita.</title>
        <authorList>
            <person name="Arick M.A. II"/>
            <person name="Hsu C.-Y."/>
            <person name="Magbanua Z."/>
            <person name="Pechanova O."/>
            <person name="Grover C."/>
            <person name="Miller E."/>
            <person name="Thrash A."/>
            <person name="Ezzel L."/>
            <person name="Alam S."/>
            <person name="Benzie J."/>
            <person name="Hamilton M."/>
            <person name="Karsi A."/>
            <person name="Lawrence M.L."/>
            <person name="Peterson D.G."/>
        </authorList>
    </citation>
    <scope>NUCLEOTIDE SEQUENCE [LARGE SCALE GENOMIC DNA]</scope>
    <source>
        <strain evidence="16">BAU-BD-2019</strain>
        <tissue evidence="15">Blood</tissue>
    </source>
</reference>
<dbReference type="InterPro" id="IPR001683">
    <property type="entry name" value="PX_dom"/>
</dbReference>
<dbReference type="InterPro" id="IPR036871">
    <property type="entry name" value="PX_dom_sf"/>
</dbReference>
<evidence type="ECO:0000256" key="5">
    <source>
        <dbReference type="ARBA" id="ARBA00022448"/>
    </source>
</evidence>
<dbReference type="Pfam" id="PF00787">
    <property type="entry name" value="PX"/>
    <property type="match status" value="1"/>
</dbReference>
<feature type="region of interest" description="Disordered" evidence="12">
    <location>
        <begin position="299"/>
        <end position="345"/>
    </location>
</feature>
<name>A0ABQ8M6G5_LABRO</name>
<gene>
    <name evidence="15" type="ORF">H4Q32_016580</name>
</gene>
<feature type="transmembrane region" description="Helical" evidence="13">
    <location>
        <begin position="632"/>
        <end position="650"/>
    </location>
</feature>
<evidence type="ECO:0000256" key="2">
    <source>
        <dbReference type="ARBA" id="ARBA00004177"/>
    </source>
</evidence>
<evidence type="ECO:0000256" key="3">
    <source>
        <dbReference type="ARBA" id="ARBA00004496"/>
    </source>
</evidence>
<dbReference type="PANTHER" id="PTHR46209">
    <property type="entry name" value="PX DOMAIN-CONTAINING PROTEIN"/>
    <property type="match status" value="1"/>
</dbReference>
<feature type="transmembrane region" description="Helical" evidence="13">
    <location>
        <begin position="783"/>
        <end position="800"/>
    </location>
</feature>
<dbReference type="SUPFAM" id="SSF64268">
    <property type="entry name" value="PX domain"/>
    <property type="match status" value="1"/>
</dbReference>
<keyword evidence="13" id="KW-1133">Transmembrane helix</keyword>
<accession>A0ABQ8M6G5</accession>
<dbReference type="InterPro" id="IPR030766">
    <property type="entry name" value="MCT7"/>
</dbReference>
<keyword evidence="6" id="KW-0963">Cytoplasm</keyword>
<feature type="compositionally biased region" description="Acidic residues" evidence="12">
    <location>
        <begin position="421"/>
        <end position="433"/>
    </location>
</feature>
<evidence type="ECO:0000313" key="16">
    <source>
        <dbReference type="Proteomes" id="UP000830375"/>
    </source>
</evidence>
<dbReference type="EMBL" id="JACTAM010000012">
    <property type="protein sequence ID" value="KAI2658494.1"/>
    <property type="molecule type" value="Genomic_DNA"/>
</dbReference>
<evidence type="ECO:0000256" key="7">
    <source>
        <dbReference type="ARBA" id="ARBA00022753"/>
    </source>
</evidence>
<keyword evidence="7" id="KW-0967">Endosome</keyword>
<dbReference type="Proteomes" id="UP000830375">
    <property type="component" value="Unassembled WGS sequence"/>
</dbReference>
<evidence type="ECO:0000256" key="9">
    <source>
        <dbReference type="ARBA" id="ARBA00023121"/>
    </source>
</evidence>
<comment type="similarity">
    <text evidence="4">Belongs to the sorting nexin family.</text>
</comment>
<dbReference type="InterPro" id="IPR043544">
    <property type="entry name" value="SNX10/11"/>
</dbReference>
<organism evidence="15 16">
    <name type="scientific">Labeo rohita</name>
    <name type="common">Indian major carp</name>
    <name type="synonym">Cyprinus rohita</name>
    <dbReference type="NCBI Taxonomy" id="84645"/>
    <lineage>
        <taxon>Eukaryota</taxon>
        <taxon>Metazoa</taxon>
        <taxon>Chordata</taxon>
        <taxon>Craniata</taxon>
        <taxon>Vertebrata</taxon>
        <taxon>Euteleostomi</taxon>
        <taxon>Actinopterygii</taxon>
        <taxon>Neopterygii</taxon>
        <taxon>Teleostei</taxon>
        <taxon>Ostariophysi</taxon>
        <taxon>Cypriniformes</taxon>
        <taxon>Cyprinidae</taxon>
        <taxon>Labeoninae</taxon>
        <taxon>Labeonini</taxon>
        <taxon>Labeo</taxon>
    </lineage>
</organism>
<feature type="region of interest" description="Disordered" evidence="12">
    <location>
        <begin position="394"/>
        <end position="433"/>
    </location>
</feature>
<evidence type="ECO:0000313" key="15">
    <source>
        <dbReference type="EMBL" id="KAI2658494.1"/>
    </source>
</evidence>
<sequence length="923" mass="102222">MFWRVDSSRSEESVDFSLYGFLKIFAFKLWKNKDRKDQIICPLCRVTSGRMIKSQEQDEFIAVRVQDPRVQNEGSWNSYVDFKIFLHTNSKAFTAKTSCVRRRYSEPVPDLPKKSLFSFINDDFIERRRKGLQSFLDKVLHMTVCLSDSQLHLFLQTQLPVKHIEDCVQGHTPYTVTEAILTYASSNRGWVQEEGAGAQDPGATVSGPLTELTDVSDSESRLSDAEQTGLDLNQGTDHEELPQEEESYIKLVVEVHPNLVVSVETEEEDGNVGSDETQRLDKDTKDLQDYDCECLAPQTEDKLQQGEASNEEETSVGEDAVDVSSVDKTLDDINEEKKGSQDVELEQDITARQTPDKVFHEEDLEIRIRNNEVHMDLSAVSAEKVLENTDVALHGSCEQNTPEDEDKAEITEEHATQENGVSDEDTAVQEEPMNENEVHVGEVNKLNAKHLQPGSAVLILEGNEEVMSTQMAPVTVSNHNADNADVNTLVLQALEIDSMHCHETDSCLGSKVYSEVPDGGWGWIVAVAFFLVEVFTYGVIKSFGIFLKDLMSDFGESNSRVSWIISICVFVMTFTGLGYCLTFLPTVTILSQYFSRRRSVVTAMASTGESFAIFAFAPAFTALKNLIGWRHTMVVIGTLQGIIIICGALLRPIVIKPKTSPTETEQITCSLPEEQMQGSVSSGKEQTELEPLQIPPKQQDVSSKNKLLDLTVLKEGSFLCYSAFGLFATLGFFAPQLYVVELSASLGTARDKAAYMLSTMAIAEIFGRLSIGWVLNWGRIRKIFVLLGCVSLMCVVLVLFTVVNGFWGLAVCCVLYGFLLGNIASTHIPMLAEDDVVGIQRMPLAVGVYVCVLVDVTQNYRAAFYSCAAGMGLGAIFLGLVRPAKTGQLCSKGDNGQNNTTVEQVSKDKPEECPEVDNQDTKS</sequence>
<dbReference type="Pfam" id="PF07690">
    <property type="entry name" value="MFS_1"/>
    <property type="match status" value="1"/>
</dbReference>
<evidence type="ECO:0000256" key="4">
    <source>
        <dbReference type="ARBA" id="ARBA00010883"/>
    </source>
</evidence>
<feature type="transmembrane region" description="Helical" evidence="13">
    <location>
        <begin position="560"/>
        <end position="587"/>
    </location>
</feature>
<dbReference type="InterPro" id="IPR036259">
    <property type="entry name" value="MFS_trans_sf"/>
</dbReference>
<feature type="compositionally biased region" description="Acidic residues" evidence="12">
    <location>
        <begin position="309"/>
        <end position="321"/>
    </location>
</feature>
<evidence type="ECO:0000256" key="13">
    <source>
        <dbReference type="SAM" id="Phobius"/>
    </source>
</evidence>
<comment type="caution">
    <text evidence="15">The sequence shown here is derived from an EMBL/GenBank/DDBJ whole genome shotgun (WGS) entry which is preliminary data.</text>
</comment>
<evidence type="ECO:0000256" key="12">
    <source>
        <dbReference type="SAM" id="MobiDB-lite"/>
    </source>
</evidence>